<dbReference type="Pfam" id="PF16277">
    <property type="entry name" value="DUF4926"/>
    <property type="match status" value="1"/>
</dbReference>
<feature type="domain" description="Helicase ATP-binding" evidence="1">
    <location>
        <begin position="274"/>
        <end position="504"/>
    </location>
</feature>
<dbReference type="InterPro" id="IPR055180">
    <property type="entry name" value="HsdR_RecA-like_helicase_dom_2"/>
</dbReference>
<dbReference type="GO" id="GO:0009307">
    <property type="term" value="P:DNA restriction-modification system"/>
    <property type="evidence" value="ECO:0007669"/>
    <property type="project" value="UniProtKB-KW"/>
</dbReference>
<dbReference type="GO" id="GO:0005524">
    <property type="term" value="F:ATP binding"/>
    <property type="evidence" value="ECO:0007669"/>
    <property type="project" value="UniProtKB-KW"/>
</dbReference>
<accession>A0A502G193</accession>
<dbReference type="Pfam" id="PF18766">
    <property type="entry name" value="SWI2_SNF2"/>
    <property type="match status" value="1"/>
</dbReference>
<name>A0A502G193_9SPHN</name>
<dbReference type="RefSeq" id="WP_140850173.1">
    <property type="nucleotide sequence ID" value="NZ_RCZC01000002.1"/>
</dbReference>
<dbReference type="InterPro" id="IPR007409">
    <property type="entry name" value="Restrct_endonuc_type1_HsdR_N"/>
</dbReference>
<sequence length="1094" mass="121290">MNRLHEEISFESEVCTILASKGWLYEAGDAQAYDRKRALFPADLLAWLQETQPKAWESLNKLHGASAEALLLERVRKSLDDRGTLDVLRNGVDTIGVRGTIQLAQFKPAMGMNPDIVARYSANRLRVVRQVRYSLANENCIDLVLFLNGLPVATVELKTDFTQSVQDAVDQYRHDRLPQQKGHEREPLLSFPSGALVHFAVSNSEVMMTTKLAGPATHFLPFNQGDHGGKGNPALPFGHATSYLWEQVWQRDSWLELLGRYLVTQRDDKKAIRAIIFPRYHQLDVTRKLQAAILQEGVGAKYLVQHSAGSGKTNSIAWTAHFLSELHDTTDEKLFSTVIVVSDRRVIDGQLQDALFDFQRTTGVVETIKSESGSKSAQLADALKAGKKIIVCTIQTFPYALQAVRELAATDGKRFAVIADEAHSSQTGEAAAKLKEVLSPEEIAELQDGGEIDTEDLLAAQMAARASDTGVTYVAFTATPKAKTLQLFGRLKQPDGLPEPFHVYSMRQAIEEGFILDVLKNYTPYKLAFRLAHDGKELEDTEVERSAATKGIMQWVSLHPYNIAQKVQIVVEHFRENVQLLLDGKAKAMVVLASRKEAVRWKLAIDRYIKGKGYPLGTLVAFSGEVNDPDSSPEPLSEASKELNPNLKGRDIRDAFKATDYHLLLVANKFQTGFDQPLLCGMYVDRRLAGVQAVQTLSRLNRAHPGKDTTYILDFVNSSQEVLAAFRTYYETAELEGVTDPNLIYDMRAKLDAGGWYDSFEVDRVANVAMDPKSTQGDLAGALGPVANRLLKRFAAAKAAKEAADALGDEKAAHTASDEMGTLTLFKTDAQTFIRIYTFLSQMFDYGNTDIEKRFLFFKYLVRLLDFGRERVAVDVSQLQLTHHLLSKLHKQPMQMGGETPKLAPVGDAGSGSIQEKQNALLREIIQRVNDLFEGELTEGDQLVYVNDVIKGKLLESDELVTQALNNSKSQFAASPTLDNELLNAVIEALDAHQKMSQQALGSSAVRAGLKDVLLGPGHLYELLRDRAAETGEIGELSRVRLRVPKRVGEQDLPAGSTGTVVYVYEKSLAYEVEFSSPFHAVVTLERSELEVVH</sequence>
<dbReference type="AlphaFoldDB" id="A0A502G193"/>
<organism evidence="2 3">
    <name type="scientific">Sphingomonas glacialis</name>
    <dbReference type="NCBI Taxonomy" id="658225"/>
    <lineage>
        <taxon>Bacteria</taxon>
        <taxon>Pseudomonadati</taxon>
        <taxon>Pseudomonadota</taxon>
        <taxon>Alphaproteobacteria</taxon>
        <taxon>Sphingomonadales</taxon>
        <taxon>Sphingomonadaceae</taxon>
        <taxon>Sphingomonas</taxon>
    </lineage>
</organism>
<dbReference type="Gene3D" id="3.40.50.300">
    <property type="entry name" value="P-loop containing nucleotide triphosphate hydrolases"/>
    <property type="match status" value="2"/>
</dbReference>
<evidence type="ECO:0000259" key="1">
    <source>
        <dbReference type="SMART" id="SM00487"/>
    </source>
</evidence>
<dbReference type="InterPro" id="IPR032568">
    <property type="entry name" value="DUF4926"/>
</dbReference>
<dbReference type="Proteomes" id="UP000319931">
    <property type="component" value="Unassembled WGS sequence"/>
</dbReference>
<dbReference type="PANTHER" id="PTHR42927">
    <property type="entry name" value="HELICASE SUPERFAMILY 1 AND 2 DOMAIN-CONTAINING PROTEIN"/>
    <property type="match status" value="1"/>
</dbReference>
<dbReference type="InterPro" id="IPR040980">
    <property type="entry name" value="SWI2_SNF2"/>
</dbReference>
<dbReference type="Pfam" id="PF22679">
    <property type="entry name" value="T1R_D3-like"/>
    <property type="match status" value="1"/>
</dbReference>
<dbReference type="GO" id="GO:0003677">
    <property type="term" value="F:DNA binding"/>
    <property type="evidence" value="ECO:0007669"/>
    <property type="project" value="UniProtKB-KW"/>
</dbReference>
<evidence type="ECO:0000313" key="2">
    <source>
        <dbReference type="EMBL" id="TPG55036.1"/>
    </source>
</evidence>
<dbReference type="Pfam" id="PF04313">
    <property type="entry name" value="HSDR_N"/>
    <property type="match status" value="1"/>
</dbReference>
<evidence type="ECO:0000313" key="3">
    <source>
        <dbReference type="Proteomes" id="UP000319931"/>
    </source>
</evidence>
<proteinExistence type="predicted"/>
<dbReference type="EMBL" id="RCZC01000002">
    <property type="protein sequence ID" value="TPG55036.1"/>
    <property type="molecule type" value="Genomic_DNA"/>
</dbReference>
<dbReference type="GO" id="GO:0009035">
    <property type="term" value="F:type I site-specific deoxyribonuclease activity"/>
    <property type="evidence" value="ECO:0007669"/>
    <property type="project" value="UniProtKB-EC"/>
</dbReference>
<dbReference type="InterPro" id="IPR027417">
    <property type="entry name" value="P-loop_NTPase"/>
</dbReference>
<dbReference type="OrthoDB" id="9758243at2"/>
<keyword evidence="3" id="KW-1185">Reference proteome</keyword>
<dbReference type="SUPFAM" id="SSF52540">
    <property type="entry name" value="P-loop containing nucleoside triphosphate hydrolases"/>
    <property type="match status" value="1"/>
</dbReference>
<reference evidence="2 3" key="1">
    <citation type="journal article" date="2019" name="Environ. Microbiol.">
        <title>Species interactions and distinct microbial communities in high Arctic permafrost affected cryosols are associated with the CH4 and CO2 gas fluxes.</title>
        <authorList>
            <person name="Altshuler I."/>
            <person name="Hamel J."/>
            <person name="Turney S."/>
            <person name="Magnuson E."/>
            <person name="Levesque R."/>
            <person name="Greer C."/>
            <person name="Whyte L.G."/>
        </authorList>
    </citation>
    <scope>NUCLEOTIDE SEQUENCE [LARGE SCALE GENOMIC DNA]</scope>
    <source>
        <strain evidence="2 3">E6.1</strain>
    </source>
</reference>
<gene>
    <name evidence="2" type="ORF">EAH76_10705</name>
</gene>
<dbReference type="PANTHER" id="PTHR42927:SF1">
    <property type="entry name" value="HELICASE SUPERFAMILY 1 AND 2 DOMAIN-CONTAINING PROTEIN"/>
    <property type="match status" value="1"/>
</dbReference>
<dbReference type="SMART" id="SM00487">
    <property type="entry name" value="DEXDc"/>
    <property type="match status" value="1"/>
</dbReference>
<dbReference type="InterPro" id="IPR014001">
    <property type="entry name" value="Helicase_ATP-bd"/>
</dbReference>
<comment type="caution">
    <text evidence="2">The sequence shown here is derived from an EMBL/GenBank/DDBJ whole genome shotgun (WGS) entry which is preliminary data.</text>
</comment>
<dbReference type="Gene3D" id="3.90.1570.50">
    <property type="match status" value="1"/>
</dbReference>
<protein>
    <submittedName>
        <fullName evidence="2">DUF4926 domain-containing protein</fullName>
    </submittedName>
</protein>